<evidence type="ECO:0000313" key="7">
    <source>
        <dbReference type="Proteomes" id="UP001321804"/>
    </source>
</evidence>
<dbReference type="PROSITE" id="PS50305">
    <property type="entry name" value="SIRTUIN"/>
    <property type="match status" value="1"/>
</dbReference>
<dbReference type="KEGG" id="xak:KIMC2_08310"/>
<dbReference type="Gene3D" id="3.40.50.1220">
    <property type="entry name" value="TPP-binding domain"/>
    <property type="match status" value="1"/>
</dbReference>
<dbReference type="Gene3D" id="3.30.1600.10">
    <property type="entry name" value="SIR2/SIRT2 'Small Domain"/>
    <property type="match status" value="1"/>
</dbReference>
<evidence type="ECO:0000256" key="2">
    <source>
        <dbReference type="ARBA" id="ARBA00022679"/>
    </source>
</evidence>
<dbReference type="EC" id="2.3.1.286" evidence="1"/>
<keyword evidence="7" id="KW-1185">Reference proteome</keyword>
<dbReference type="InterPro" id="IPR026591">
    <property type="entry name" value="Sirtuin_cat_small_dom_sf"/>
</dbReference>
<comment type="caution">
    <text evidence="4">Lacks conserved residue(s) required for the propagation of feature annotation.</text>
</comment>
<dbReference type="GO" id="GO:0070403">
    <property type="term" value="F:NAD+ binding"/>
    <property type="evidence" value="ECO:0007669"/>
    <property type="project" value="InterPro"/>
</dbReference>
<dbReference type="Pfam" id="PF02146">
    <property type="entry name" value="SIR2"/>
    <property type="match status" value="1"/>
</dbReference>
<evidence type="ECO:0000256" key="1">
    <source>
        <dbReference type="ARBA" id="ARBA00012928"/>
    </source>
</evidence>
<dbReference type="Proteomes" id="UP001321804">
    <property type="component" value="Chromosome"/>
</dbReference>
<feature type="domain" description="Deacetylase sirtuin-type" evidence="5">
    <location>
        <begin position="1"/>
        <end position="231"/>
    </location>
</feature>
<organism evidence="6 7">
    <name type="scientific">Xylocopilactobacillus apis</name>
    <dbReference type="NCBI Taxonomy" id="2932183"/>
    <lineage>
        <taxon>Bacteria</taxon>
        <taxon>Bacillati</taxon>
        <taxon>Bacillota</taxon>
        <taxon>Bacilli</taxon>
        <taxon>Lactobacillales</taxon>
        <taxon>Lactobacillaceae</taxon>
        <taxon>Xylocopilactobacillus</taxon>
    </lineage>
</organism>
<name>A0AAU9DL32_9LACO</name>
<dbReference type="CDD" id="cd00296">
    <property type="entry name" value="SIR2"/>
    <property type="match status" value="1"/>
</dbReference>
<keyword evidence="2" id="KW-0808">Transferase</keyword>
<dbReference type="PANTHER" id="PTHR11085">
    <property type="entry name" value="NAD-DEPENDENT PROTEIN DEACYLASE SIRTUIN-5, MITOCHONDRIAL-RELATED"/>
    <property type="match status" value="1"/>
</dbReference>
<dbReference type="SUPFAM" id="SSF52467">
    <property type="entry name" value="DHS-like NAD/FAD-binding domain"/>
    <property type="match status" value="1"/>
</dbReference>
<keyword evidence="3" id="KW-0520">NAD</keyword>
<evidence type="ECO:0000313" key="6">
    <source>
        <dbReference type="EMBL" id="BDR56269.1"/>
    </source>
</evidence>
<evidence type="ECO:0000256" key="4">
    <source>
        <dbReference type="PROSITE-ProRule" id="PRU00236"/>
    </source>
</evidence>
<dbReference type="PANTHER" id="PTHR11085:SF4">
    <property type="entry name" value="NAD-DEPENDENT PROTEIN DEACYLASE"/>
    <property type="match status" value="1"/>
</dbReference>
<reference evidence="6 7" key="1">
    <citation type="journal article" date="2023" name="Microbiol. Spectr.">
        <title>Symbiosis of Carpenter Bees with Uncharacterized Lactic Acid Bacteria Showing NAD Auxotrophy.</title>
        <authorList>
            <person name="Kawasaki S."/>
            <person name="Ozawa K."/>
            <person name="Mori T."/>
            <person name="Yamamoto A."/>
            <person name="Ito M."/>
            <person name="Ohkuma M."/>
            <person name="Sakamoto M."/>
            <person name="Matsutani M."/>
        </authorList>
    </citation>
    <scope>NUCLEOTIDE SEQUENCE [LARGE SCALE GENOMIC DNA]</scope>
    <source>
        <strain evidence="6 7">KimC2</strain>
    </source>
</reference>
<dbReference type="InterPro" id="IPR003000">
    <property type="entry name" value="Sirtuin"/>
</dbReference>
<gene>
    <name evidence="6" type="ORF">KIMC2_08310</name>
</gene>
<accession>A0AAU9DL32</accession>
<proteinExistence type="predicted"/>
<dbReference type="EMBL" id="AP026801">
    <property type="protein sequence ID" value="BDR56269.1"/>
    <property type="molecule type" value="Genomic_DNA"/>
</dbReference>
<dbReference type="InterPro" id="IPR050134">
    <property type="entry name" value="NAD-dep_sirtuin_deacylases"/>
</dbReference>
<evidence type="ECO:0000259" key="5">
    <source>
        <dbReference type="PROSITE" id="PS50305"/>
    </source>
</evidence>
<dbReference type="InterPro" id="IPR026590">
    <property type="entry name" value="Ssirtuin_cat_dom"/>
</dbReference>
<dbReference type="AlphaFoldDB" id="A0AAU9DL32"/>
<protein>
    <recommendedName>
        <fullName evidence="1">protein acetyllysine N-acetyltransferase</fullName>
        <ecNumber evidence="1">2.3.1.286</ecNumber>
    </recommendedName>
</protein>
<dbReference type="InterPro" id="IPR029035">
    <property type="entry name" value="DHS-like_NAD/FAD-binding_dom"/>
</dbReference>
<sequence>MLSKHEFENLIQNQPTVFILGAGLSTASGISDFKSLQNNFDTTELLSTEAYENNYWKQHDFMAKNLMVESHPNPAHVWLAKLSQQSNIKLISQNIDLLLEKAGVNPDHLLKIHGTLDHFSDRNHQPVQLTEEEYKKMTPETGDHNKVRPDIVFYGEQVKNFSKAISWVDQAIIVVVIGTRLNVFPVSELALSGSNMEKLIIINTDHLAINGSDKVTVDQINEPIVTWLNNE</sequence>
<evidence type="ECO:0000256" key="3">
    <source>
        <dbReference type="ARBA" id="ARBA00023027"/>
    </source>
</evidence>
<dbReference type="RefSeq" id="WP_317698168.1">
    <property type="nucleotide sequence ID" value="NZ_AP026801.1"/>
</dbReference>
<dbReference type="GO" id="GO:0017136">
    <property type="term" value="F:histone deacetylase activity, NAD-dependent"/>
    <property type="evidence" value="ECO:0007669"/>
    <property type="project" value="TreeGrafter"/>
</dbReference>